<name>A0A0G1AT18_9BACT</name>
<gene>
    <name evidence="1" type="ORF">UV33_C0037G0001</name>
</gene>
<reference evidence="1 2" key="1">
    <citation type="journal article" date="2015" name="Nature">
        <title>rRNA introns, odd ribosomes, and small enigmatic genomes across a large radiation of phyla.</title>
        <authorList>
            <person name="Brown C.T."/>
            <person name="Hug L.A."/>
            <person name="Thomas B.C."/>
            <person name="Sharon I."/>
            <person name="Castelle C.J."/>
            <person name="Singh A."/>
            <person name="Wilkins M.J."/>
            <person name="Williams K.H."/>
            <person name="Banfield J.F."/>
        </authorList>
    </citation>
    <scope>NUCLEOTIDE SEQUENCE [LARGE SCALE GENOMIC DNA]</scope>
</reference>
<comment type="caution">
    <text evidence="1">The sequence shown here is derived from an EMBL/GenBank/DDBJ whole genome shotgun (WGS) entry which is preliminary data.</text>
</comment>
<feature type="non-terminal residue" evidence="1">
    <location>
        <position position="1"/>
    </location>
</feature>
<dbReference type="EMBL" id="LCEB01000037">
    <property type="protein sequence ID" value="KKS64104.1"/>
    <property type="molecule type" value="Genomic_DNA"/>
</dbReference>
<proteinExistence type="predicted"/>
<dbReference type="AlphaFoldDB" id="A0A0G1AT18"/>
<dbReference type="Proteomes" id="UP000034135">
    <property type="component" value="Unassembled WGS sequence"/>
</dbReference>
<accession>A0A0G1AT18</accession>
<protein>
    <submittedName>
        <fullName evidence="1">Uncharacterized protein</fullName>
    </submittedName>
</protein>
<evidence type="ECO:0000313" key="1">
    <source>
        <dbReference type="EMBL" id="KKS64104.1"/>
    </source>
</evidence>
<evidence type="ECO:0000313" key="2">
    <source>
        <dbReference type="Proteomes" id="UP000034135"/>
    </source>
</evidence>
<organism evidence="1 2">
    <name type="scientific">Candidatus Daviesbacteria bacterium GW2011_GWA1_42_6</name>
    <dbReference type="NCBI Taxonomy" id="1618420"/>
    <lineage>
        <taxon>Bacteria</taxon>
        <taxon>Candidatus Daviesiibacteriota</taxon>
    </lineage>
</organism>
<sequence length="44" mass="4729">WSGGTGGHHLSGELIFPKITENAKSAELQVSGFGGAERVFKWEL</sequence>